<reference evidence="6" key="3">
    <citation type="submission" date="2020-12" db="UniProtKB">
        <authorList>
            <consortium name="EnsemblPlants"/>
        </authorList>
    </citation>
    <scope>IDENTIFICATION</scope>
</reference>
<dbReference type="Proteomes" id="UP000006727">
    <property type="component" value="Chromosome 4"/>
</dbReference>
<dbReference type="Pfam" id="PF02298">
    <property type="entry name" value="Cu_bind_like"/>
    <property type="match status" value="1"/>
</dbReference>
<dbReference type="PROSITE" id="PS51485">
    <property type="entry name" value="PHYTOCYANIN"/>
    <property type="match status" value="1"/>
</dbReference>
<reference evidence="5 7" key="1">
    <citation type="journal article" date="2008" name="Science">
        <title>The Physcomitrella genome reveals evolutionary insights into the conquest of land by plants.</title>
        <authorList>
            <person name="Rensing S."/>
            <person name="Lang D."/>
            <person name="Zimmer A."/>
            <person name="Terry A."/>
            <person name="Salamov A."/>
            <person name="Shapiro H."/>
            <person name="Nishiyama T."/>
            <person name="Perroud P.-F."/>
            <person name="Lindquist E."/>
            <person name="Kamisugi Y."/>
            <person name="Tanahashi T."/>
            <person name="Sakakibara K."/>
            <person name="Fujita T."/>
            <person name="Oishi K."/>
            <person name="Shin-I T."/>
            <person name="Kuroki Y."/>
            <person name="Toyoda A."/>
            <person name="Suzuki Y."/>
            <person name="Hashimoto A."/>
            <person name="Yamaguchi K."/>
            <person name="Sugano A."/>
            <person name="Kohara Y."/>
            <person name="Fujiyama A."/>
            <person name="Anterola A."/>
            <person name="Aoki S."/>
            <person name="Ashton N."/>
            <person name="Barbazuk W.B."/>
            <person name="Barker E."/>
            <person name="Bennetzen J."/>
            <person name="Bezanilla M."/>
            <person name="Blankenship R."/>
            <person name="Cho S.H."/>
            <person name="Dutcher S."/>
            <person name="Estelle M."/>
            <person name="Fawcett J.A."/>
            <person name="Gundlach H."/>
            <person name="Hanada K."/>
            <person name="Heyl A."/>
            <person name="Hicks K.A."/>
            <person name="Hugh J."/>
            <person name="Lohr M."/>
            <person name="Mayer K."/>
            <person name="Melkozernov A."/>
            <person name="Murata T."/>
            <person name="Nelson D."/>
            <person name="Pils B."/>
            <person name="Prigge M."/>
            <person name="Reiss B."/>
            <person name="Renner T."/>
            <person name="Rombauts S."/>
            <person name="Rushton P."/>
            <person name="Sanderfoot A."/>
            <person name="Schween G."/>
            <person name="Shiu S.-H."/>
            <person name="Stueber K."/>
            <person name="Theodoulou F.L."/>
            <person name="Tu H."/>
            <person name="Van de Peer Y."/>
            <person name="Verrier P.J."/>
            <person name="Waters E."/>
            <person name="Wood A."/>
            <person name="Yang L."/>
            <person name="Cove D."/>
            <person name="Cuming A."/>
            <person name="Hasebe M."/>
            <person name="Lucas S."/>
            <person name="Mishler D.B."/>
            <person name="Reski R."/>
            <person name="Grigoriev I."/>
            <person name="Quatrano R.S."/>
            <person name="Boore J.L."/>
        </authorList>
    </citation>
    <scope>NUCLEOTIDE SEQUENCE [LARGE SCALE GENOMIC DNA]</scope>
    <source>
        <strain evidence="6 7">cv. Gransden 2004</strain>
    </source>
</reference>
<evidence type="ECO:0000313" key="7">
    <source>
        <dbReference type="Proteomes" id="UP000006727"/>
    </source>
</evidence>
<proteinExistence type="predicted"/>
<dbReference type="Gramene" id="Pp3c4_18939V3.2">
    <property type="protein sequence ID" value="Pp3c4_18939V3.2"/>
    <property type="gene ID" value="Pp3c4_18939"/>
</dbReference>
<dbReference type="InterPro" id="IPR008972">
    <property type="entry name" value="Cupredoxin"/>
</dbReference>
<dbReference type="EnsemblPlants" id="Pp3c4_18939V3.1">
    <property type="protein sequence ID" value="Pp3c4_18939V3.1"/>
    <property type="gene ID" value="Pp3c4_18939"/>
</dbReference>
<name>A0A2K1KP21_PHYPA</name>
<dbReference type="PANTHER" id="PTHR33021:SF489">
    <property type="entry name" value="BASIC BLUE PROTEIN-LIKE"/>
    <property type="match status" value="1"/>
</dbReference>
<keyword evidence="7" id="KW-1185">Reference proteome</keyword>
<evidence type="ECO:0000313" key="6">
    <source>
        <dbReference type="EnsemblPlants" id="Pp3c4_18939V3.1"/>
    </source>
</evidence>
<evidence type="ECO:0000256" key="3">
    <source>
        <dbReference type="SAM" id="SignalP"/>
    </source>
</evidence>
<evidence type="ECO:0000259" key="4">
    <source>
        <dbReference type="PROSITE" id="PS51485"/>
    </source>
</evidence>
<gene>
    <name evidence="6" type="primary">LOC112280982</name>
    <name evidence="5" type="ORF">PHYPA_006426</name>
</gene>
<dbReference type="InterPro" id="IPR039391">
    <property type="entry name" value="Phytocyanin-like"/>
</dbReference>
<dbReference type="GO" id="GO:0009055">
    <property type="term" value="F:electron transfer activity"/>
    <property type="evidence" value="ECO:0007669"/>
    <property type="project" value="InterPro"/>
</dbReference>
<dbReference type="RefSeq" id="XP_024372770.1">
    <property type="nucleotide sequence ID" value="XM_024517002.2"/>
</dbReference>
<dbReference type="EnsemblPlants" id="Pp3c4_18939V3.2">
    <property type="protein sequence ID" value="Pp3c4_18939V3.2"/>
    <property type="gene ID" value="Pp3c4_18939"/>
</dbReference>
<organism evidence="5">
    <name type="scientific">Physcomitrium patens</name>
    <name type="common">Spreading-leaved earth moss</name>
    <name type="synonym">Physcomitrella patens</name>
    <dbReference type="NCBI Taxonomy" id="3218"/>
    <lineage>
        <taxon>Eukaryota</taxon>
        <taxon>Viridiplantae</taxon>
        <taxon>Streptophyta</taxon>
        <taxon>Embryophyta</taxon>
        <taxon>Bryophyta</taxon>
        <taxon>Bryophytina</taxon>
        <taxon>Bryopsida</taxon>
        <taxon>Funariidae</taxon>
        <taxon>Funariales</taxon>
        <taxon>Funariaceae</taxon>
        <taxon>Physcomitrium</taxon>
    </lineage>
</organism>
<keyword evidence="2" id="KW-0325">Glycoprotein</keyword>
<evidence type="ECO:0000256" key="2">
    <source>
        <dbReference type="ARBA" id="ARBA00023180"/>
    </source>
</evidence>
<dbReference type="Gramene" id="Pp3c4_18939V3.3">
    <property type="protein sequence ID" value="Pp3c4_18939V3.3"/>
    <property type="gene ID" value="Pp3c4_18939"/>
</dbReference>
<evidence type="ECO:0000313" key="5">
    <source>
        <dbReference type="EMBL" id="PNR55529.1"/>
    </source>
</evidence>
<accession>A0A2K1KP21</accession>
<feature type="signal peptide" evidence="3">
    <location>
        <begin position="1"/>
        <end position="28"/>
    </location>
</feature>
<keyword evidence="1" id="KW-1015">Disulfide bond</keyword>
<keyword evidence="3" id="KW-0732">Signal</keyword>
<dbReference type="PANTHER" id="PTHR33021">
    <property type="entry name" value="BLUE COPPER PROTEIN"/>
    <property type="match status" value="1"/>
</dbReference>
<dbReference type="InterPro" id="IPR003245">
    <property type="entry name" value="Phytocyanin_dom"/>
</dbReference>
<feature type="chain" id="PRO_5044576455" description="Phytocyanin domain-containing protein" evidence="3">
    <location>
        <begin position="29"/>
        <end position="186"/>
    </location>
</feature>
<evidence type="ECO:0000256" key="1">
    <source>
        <dbReference type="ARBA" id="ARBA00023157"/>
    </source>
</evidence>
<dbReference type="OrthoDB" id="1933543at2759"/>
<protein>
    <recommendedName>
        <fullName evidence="4">Phytocyanin domain-containing protein</fullName>
    </recommendedName>
</protein>
<sequence>MRQGRERGLFGAVILVLAMLTFLGSAYAAQYIVGGDVPKWNYLHATSKPSFYQDWADTIAFKTGDTLLFSYDNSTHSVYRLGTASDFTSCNLGTVIPGGSFHSGQDIVFLSTPDTYYFVCGAPSHCKQGMKFALSATGSPISAPPPPPVGSDAAAPGSQASLTVTRPGSVSLSICISVAAFVSIFL</sequence>
<dbReference type="AlphaFoldDB" id="A0A2K1KP21"/>
<dbReference type="OMA" id="NYLHATS"/>
<dbReference type="GO" id="GO:0005886">
    <property type="term" value="C:plasma membrane"/>
    <property type="evidence" value="ECO:0000318"/>
    <property type="project" value="GO_Central"/>
</dbReference>
<dbReference type="GeneID" id="112280982"/>
<feature type="domain" description="Phytocyanin" evidence="4">
    <location>
        <begin position="29"/>
        <end position="138"/>
    </location>
</feature>
<dbReference type="CDD" id="cd04216">
    <property type="entry name" value="Phytocyanin"/>
    <property type="match status" value="1"/>
</dbReference>
<dbReference type="FunFam" id="2.60.40.420:FF:000034">
    <property type="entry name" value="Cupredoxin superfamily protein"/>
    <property type="match status" value="1"/>
</dbReference>
<dbReference type="Gene3D" id="2.60.40.420">
    <property type="entry name" value="Cupredoxins - blue copper proteins"/>
    <property type="match status" value="1"/>
</dbReference>
<dbReference type="EnsemblPlants" id="Pp3c4_18939V3.3">
    <property type="protein sequence ID" value="Pp3c4_18939V3.3"/>
    <property type="gene ID" value="Pp3c4_18939"/>
</dbReference>
<dbReference type="PaxDb" id="3218-PP1S13_48V6.1"/>
<reference evidence="5 7" key="2">
    <citation type="journal article" date="2018" name="Plant J.">
        <title>The Physcomitrella patens chromosome-scale assembly reveals moss genome structure and evolution.</title>
        <authorList>
            <person name="Lang D."/>
            <person name="Ullrich K.K."/>
            <person name="Murat F."/>
            <person name="Fuchs J."/>
            <person name="Jenkins J."/>
            <person name="Haas F.B."/>
            <person name="Piednoel M."/>
            <person name="Gundlach H."/>
            <person name="Van Bel M."/>
            <person name="Meyberg R."/>
            <person name="Vives C."/>
            <person name="Morata J."/>
            <person name="Symeonidi A."/>
            <person name="Hiss M."/>
            <person name="Muchero W."/>
            <person name="Kamisugi Y."/>
            <person name="Saleh O."/>
            <person name="Blanc G."/>
            <person name="Decker E.L."/>
            <person name="van Gessel N."/>
            <person name="Grimwood J."/>
            <person name="Hayes R.D."/>
            <person name="Graham S.W."/>
            <person name="Gunter L.E."/>
            <person name="McDaniel S.F."/>
            <person name="Hoernstein S.N.W."/>
            <person name="Larsson A."/>
            <person name="Li F.W."/>
            <person name="Perroud P.F."/>
            <person name="Phillips J."/>
            <person name="Ranjan P."/>
            <person name="Rokshar D.S."/>
            <person name="Rothfels C.J."/>
            <person name="Schneider L."/>
            <person name="Shu S."/>
            <person name="Stevenson D.W."/>
            <person name="Thummler F."/>
            <person name="Tillich M."/>
            <person name="Villarreal Aguilar J.C."/>
            <person name="Widiez T."/>
            <person name="Wong G.K."/>
            <person name="Wymore A."/>
            <person name="Zhang Y."/>
            <person name="Zimmer A.D."/>
            <person name="Quatrano R.S."/>
            <person name="Mayer K.F.X."/>
            <person name="Goodstein D."/>
            <person name="Casacuberta J.M."/>
            <person name="Vandepoele K."/>
            <person name="Reski R."/>
            <person name="Cuming A.C."/>
            <person name="Tuskan G.A."/>
            <person name="Maumus F."/>
            <person name="Salse J."/>
            <person name="Schmutz J."/>
            <person name="Rensing S.A."/>
        </authorList>
    </citation>
    <scope>NUCLEOTIDE SEQUENCE [LARGE SCALE GENOMIC DNA]</scope>
    <source>
        <strain evidence="6 7">cv. Gransden 2004</strain>
    </source>
</reference>
<dbReference type="RefSeq" id="XP_024372771.1">
    <property type="nucleotide sequence ID" value="XM_024517003.2"/>
</dbReference>
<dbReference type="EMBL" id="ABEU02000004">
    <property type="protein sequence ID" value="PNR55529.1"/>
    <property type="molecule type" value="Genomic_DNA"/>
</dbReference>
<dbReference type="Gramene" id="Pp3c4_18939V3.1">
    <property type="protein sequence ID" value="Pp3c4_18939V3.1"/>
    <property type="gene ID" value="Pp3c4_18939"/>
</dbReference>
<dbReference type="SUPFAM" id="SSF49503">
    <property type="entry name" value="Cupredoxins"/>
    <property type="match status" value="1"/>
</dbReference>
<dbReference type="STRING" id="3218.A0A2K1KP21"/>